<dbReference type="AlphaFoldDB" id="A0A937UMV3"/>
<dbReference type="Gene3D" id="1.20.140.10">
    <property type="entry name" value="Butyryl-CoA Dehydrogenase, subunit A, domain 3"/>
    <property type="match status" value="1"/>
</dbReference>
<dbReference type="Gene3D" id="2.40.110.10">
    <property type="entry name" value="Butyryl-CoA Dehydrogenase, subunit A, domain 2"/>
    <property type="match status" value="1"/>
</dbReference>
<sequence>MNADLEDVDAFAARARAWLAENMPLADQGRETFFLYAATHPTDDEVLARAATCRQLQRRLFDGGFAGICVPREYGGQGLTPAHQAAFNREIKGYDYPAEIQASTFIPCMAVLLEFGTEEQKHRHIPGMLRGEEIWVQLLSEPGGGSDAAGAVTTATRHGDQWLLNGSKIWTTSGWWGDWALCLARTNWDVEKHRGLTVFSLPMSAPGLAIRQVELVNGSKDFCQEFLTDVAVPDADRIGDVDAGWSVMTRWLHHERTISGGSPYITGGGNRPSDGPYEITVLVTAARRLGLIDDSHTRGLLGEARADALVQRALVESVTRKMATGALPHHAAAMLRLFGGTTNARRAAIATEVYGEAGVVWAPDEETNAQVGLGYLIRQASCIGGGTTEMARNVIAERLLDMPRERRADTDAFRDVPRGPRASSTP</sequence>
<dbReference type="InterPro" id="IPR006091">
    <property type="entry name" value="Acyl-CoA_Oxase/DH_mid-dom"/>
</dbReference>
<keyword evidence="3 6" id="KW-0285">Flavoprotein</keyword>
<evidence type="ECO:0000313" key="12">
    <source>
        <dbReference type="Proteomes" id="UP000604475"/>
    </source>
</evidence>
<evidence type="ECO:0000256" key="7">
    <source>
        <dbReference type="SAM" id="MobiDB-lite"/>
    </source>
</evidence>
<comment type="caution">
    <text evidence="11">The sequence shown here is derived from an EMBL/GenBank/DDBJ whole genome shotgun (WGS) entry which is preliminary data.</text>
</comment>
<accession>A0A937UMV3</accession>
<dbReference type="Pfam" id="PF02770">
    <property type="entry name" value="Acyl-CoA_dh_M"/>
    <property type="match status" value="1"/>
</dbReference>
<dbReference type="InterPro" id="IPR013786">
    <property type="entry name" value="AcylCoA_DH/ox_N"/>
</dbReference>
<evidence type="ECO:0000256" key="4">
    <source>
        <dbReference type="ARBA" id="ARBA00022827"/>
    </source>
</evidence>
<dbReference type="GO" id="GO:0005886">
    <property type="term" value="C:plasma membrane"/>
    <property type="evidence" value="ECO:0007669"/>
    <property type="project" value="TreeGrafter"/>
</dbReference>
<feature type="region of interest" description="Disordered" evidence="7">
    <location>
        <begin position="406"/>
        <end position="426"/>
    </location>
</feature>
<dbReference type="Proteomes" id="UP000604475">
    <property type="component" value="Unassembled WGS sequence"/>
</dbReference>
<dbReference type="Pfam" id="PF00441">
    <property type="entry name" value="Acyl-CoA_dh_1"/>
    <property type="match status" value="1"/>
</dbReference>
<comment type="similarity">
    <text evidence="2 6">Belongs to the acyl-CoA dehydrogenase family.</text>
</comment>
<dbReference type="GO" id="GO:0016627">
    <property type="term" value="F:oxidoreductase activity, acting on the CH-CH group of donors"/>
    <property type="evidence" value="ECO:0007669"/>
    <property type="project" value="InterPro"/>
</dbReference>
<dbReference type="PANTHER" id="PTHR43292">
    <property type="entry name" value="ACYL-COA DEHYDROGENASE"/>
    <property type="match status" value="1"/>
</dbReference>
<dbReference type="Gene3D" id="1.10.540.10">
    <property type="entry name" value="Acyl-CoA dehydrogenase/oxidase, N-terminal domain"/>
    <property type="match status" value="1"/>
</dbReference>
<evidence type="ECO:0000256" key="3">
    <source>
        <dbReference type="ARBA" id="ARBA00022630"/>
    </source>
</evidence>
<dbReference type="Pfam" id="PF02771">
    <property type="entry name" value="Acyl-CoA_dh_N"/>
    <property type="match status" value="1"/>
</dbReference>
<dbReference type="InterPro" id="IPR052161">
    <property type="entry name" value="Mycobact_Acyl-CoA_DH"/>
</dbReference>
<feature type="domain" description="Acyl-CoA oxidase/dehydrogenase middle" evidence="9">
    <location>
        <begin position="139"/>
        <end position="220"/>
    </location>
</feature>
<dbReference type="InterPro" id="IPR036250">
    <property type="entry name" value="AcylCo_DH-like_C"/>
</dbReference>
<evidence type="ECO:0000259" key="8">
    <source>
        <dbReference type="Pfam" id="PF00441"/>
    </source>
</evidence>
<dbReference type="PANTHER" id="PTHR43292:SF4">
    <property type="entry name" value="ACYL-COA DEHYDROGENASE FADE34"/>
    <property type="match status" value="1"/>
</dbReference>
<dbReference type="EMBL" id="JAEACQ010000004">
    <property type="protein sequence ID" value="MBL7625605.1"/>
    <property type="molecule type" value="Genomic_DNA"/>
</dbReference>
<name>A0A937UMV3_9ACTN</name>
<evidence type="ECO:0000313" key="11">
    <source>
        <dbReference type="EMBL" id="MBL7625605.1"/>
    </source>
</evidence>
<evidence type="ECO:0000256" key="6">
    <source>
        <dbReference type="RuleBase" id="RU362125"/>
    </source>
</evidence>
<evidence type="ECO:0000259" key="10">
    <source>
        <dbReference type="Pfam" id="PF02771"/>
    </source>
</evidence>
<feature type="domain" description="Acyl-CoA dehydrogenase/oxidase C-terminal" evidence="8">
    <location>
        <begin position="244"/>
        <end position="400"/>
    </location>
</feature>
<evidence type="ECO:0000256" key="2">
    <source>
        <dbReference type="ARBA" id="ARBA00009347"/>
    </source>
</evidence>
<comment type="cofactor">
    <cofactor evidence="1 6">
        <name>FAD</name>
        <dbReference type="ChEBI" id="CHEBI:57692"/>
    </cofactor>
</comment>
<reference evidence="11" key="1">
    <citation type="submission" date="2020-12" db="EMBL/GenBank/DDBJ databases">
        <title>Genomic characterization of non-nitrogen-fixing Frankia strains.</title>
        <authorList>
            <person name="Carlos-Shanley C."/>
            <person name="Guerra T."/>
            <person name="Hahn D."/>
        </authorList>
    </citation>
    <scope>NUCLEOTIDE SEQUENCE</scope>
    <source>
        <strain evidence="11">CN6</strain>
    </source>
</reference>
<dbReference type="SUPFAM" id="SSF47203">
    <property type="entry name" value="Acyl-CoA dehydrogenase C-terminal domain-like"/>
    <property type="match status" value="1"/>
</dbReference>
<keyword evidence="12" id="KW-1185">Reference proteome</keyword>
<keyword evidence="5 6" id="KW-0560">Oxidoreductase</keyword>
<evidence type="ECO:0000259" key="9">
    <source>
        <dbReference type="Pfam" id="PF02770"/>
    </source>
</evidence>
<proteinExistence type="inferred from homology"/>
<dbReference type="GO" id="GO:0050660">
    <property type="term" value="F:flavin adenine dinucleotide binding"/>
    <property type="evidence" value="ECO:0007669"/>
    <property type="project" value="InterPro"/>
</dbReference>
<evidence type="ECO:0000256" key="5">
    <source>
        <dbReference type="ARBA" id="ARBA00023002"/>
    </source>
</evidence>
<evidence type="ECO:0000256" key="1">
    <source>
        <dbReference type="ARBA" id="ARBA00001974"/>
    </source>
</evidence>
<dbReference type="SUPFAM" id="SSF56645">
    <property type="entry name" value="Acyl-CoA dehydrogenase NM domain-like"/>
    <property type="match status" value="1"/>
</dbReference>
<gene>
    <name evidence="11" type="ORF">I7412_00100</name>
</gene>
<dbReference type="InterPro" id="IPR009075">
    <property type="entry name" value="AcylCo_DH/oxidase_C"/>
</dbReference>
<dbReference type="InterPro" id="IPR037069">
    <property type="entry name" value="AcylCoA_DH/ox_N_sf"/>
</dbReference>
<organism evidence="11 12">
    <name type="scientific">Frankia nepalensis</name>
    <dbReference type="NCBI Taxonomy" id="1836974"/>
    <lineage>
        <taxon>Bacteria</taxon>
        <taxon>Bacillati</taxon>
        <taxon>Actinomycetota</taxon>
        <taxon>Actinomycetes</taxon>
        <taxon>Frankiales</taxon>
        <taxon>Frankiaceae</taxon>
        <taxon>Frankia</taxon>
    </lineage>
</organism>
<protein>
    <submittedName>
        <fullName evidence="11">Acyl-CoA dehydrogenase family protein</fullName>
    </submittedName>
</protein>
<feature type="compositionally biased region" description="Basic and acidic residues" evidence="7">
    <location>
        <begin position="406"/>
        <end position="418"/>
    </location>
</feature>
<dbReference type="InterPro" id="IPR046373">
    <property type="entry name" value="Acyl-CoA_Oxase/DH_mid-dom_sf"/>
</dbReference>
<keyword evidence="4 6" id="KW-0274">FAD</keyword>
<feature type="domain" description="Acyl-CoA dehydrogenase/oxidase N-terminal" evidence="10">
    <location>
        <begin position="41"/>
        <end position="132"/>
    </location>
</feature>
<dbReference type="InterPro" id="IPR009100">
    <property type="entry name" value="AcylCoA_DH/oxidase_NM_dom_sf"/>
</dbReference>